<proteinExistence type="predicted"/>
<dbReference type="InterPro" id="IPR000182">
    <property type="entry name" value="GNAT_dom"/>
</dbReference>
<evidence type="ECO:0000313" key="2">
    <source>
        <dbReference type="EMBL" id="PIC28062.1"/>
    </source>
</evidence>
<dbReference type="Gene3D" id="3.40.630.30">
    <property type="match status" value="1"/>
</dbReference>
<dbReference type="GO" id="GO:0016747">
    <property type="term" value="F:acyltransferase activity, transferring groups other than amino-acyl groups"/>
    <property type="evidence" value="ECO:0007669"/>
    <property type="project" value="InterPro"/>
</dbReference>
<dbReference type="InterPro" id="IPR052729">
    <property type="entry name" value="Acyl/Acetyltrans_Enzymes"/>
</dbReference>
<sequence>MKEVSFEIIENPSPTSHLWKQWKHLVDAEGWTSDDNSVTELVPSLKSTRSVWAVTKTPEQNFVGSVVWNEYDDICWLGFYLLCPEYRGKGIGSIIWERAMSRIRKDLVLALRGVVKMAPRYKARDTPVDGPLLENYRMSSKSFQETMKSYKSLELTQKFVRVNGRMGTVLEVRSKCDR</sequence>
<dbReference type="CDD" id="cd04301">
    <property type="entry name" value="NAT_SF"/>
    <property type="match status" value="1"/>
</dbReference>
<dbReference type="InterPro" id="IPR016181">
    <property type="entry name" value="Acyl_CoA_acyltransferase"/>
</dbReference>
<dbReference type="Proteomes" id="UP000230233">
    <property type="component" value="Chromosome V"/>
</dbReference>
<gene>
    <name evidence="2" type="primary">Cnig_chr_V.g20101</name>
    <name evidence="2" type="ORF">B9Z55_020101</name>
</gene>
<dbReference type="SUPFAM" id="SSF55729">
    <property type="entry name" value="Acyl-CoA N-acyltransferases (Nat)"/>
    <property type="match status" value="1"/>
</dbReference>
<evidence type="ECO:0000313" key="3">
    <source>
        <dbReference type="Proteomes" id="UP000230233"/>
    </source>
</evidence>
<dbReference type="AlphaFoldDB" id="A0A2G5TL92"/>
<organism evidence="2 3">
    <name type="scientific">Caenorhabditis nigoni</name>
    <dbReference type="NCBI Taxonomy" id="1611254"/>
    <lineage>
        <taxon>Eukaryota</taxon>
        <taxon>Metazoa</taxon>
        <taxon>Ecdysozoa</taxon>
        <taxon>Nematoda</taxon>
        <taxon>Chromadorea</taxon>
        <taxon>Rhabditida</taxon>
        <taxon>Rhabditina</taxon>
        <taxon>Rhabditomorpha</taxon>
        <taxon>Rhabditoidea</taxon>
        <taxon>Rhabditidae</taxon>
        <taxon>Peloderinae</taxon>
        <taxon>Caenorhabditis</taxon>
    </lineage>
</organism>
<dbReference type="OrthoDB" id="5871931at2759"/>
<evidence type="ECO:0000259" key="1">
    <source>
        <dbReference type="PROSITE" id="PS51186"/>
    </source>
</evidence>
<reference evidence="3" key="1">
    <citation type="submission" date="2017-10" db="EMBL/GenBank/DDBJ databases">
        <title>Rapid genome shrinkage in a self-fertile nematode reveals novel sperm competition proteins.</title>
        <authorList>
            <person name="Yin D."/>
            <person name="Schwarz E.M."/>
            <person name="Thomas C.G."/>
            <person name="Felde R.L."/>
            <person name="Korf I.F."/>
            <person name="Cutter A.D."/>
            <person name="Schartner C.M."/>
            <person name="Ralston E.J."/>
            <person name="Meyer B.J."/>
            <person name="Haag E.S."/>
        </authorList>
    </citation>
    <scope>NUCLEOTIDE SEQUENCE [LARGE SCALE GENOMIC DNA]</scope>
    <source>
        <strain evidence="3">JU1422</strain>
    </source>
</reference>
<feature type="domain" description="N-acetyltransferase" evidence="1">
    <location>
        <begin position="9"/>
        <end position="178"/>
    </location>
</feature>
<protein>
    <recommendedName>
        <fullName evidence="1">N-acetyltransferase domain-containing protein</fullName>
    </recommendedName>
</protein>
<dbReference type="PANTHER" id="PTHR47237">
    <property type="entry name" value="SLL0310 PROTEIN"/>
    <property type="match status" value="1"/>
</dbReference>
<comment type="caution">
    <text evidence="2">The sequence shown here is derived from an EMBL/GenBank/DDBJ whole genome shotgun (WGS) entry which is preliminary data.</text>
</comment>
<accession>A0A2G5TL92</accession>
<dbReference type="STRING" id="1611254.A0A2G5TL92"/>
<dbReference type="PROSITE" id="PS51186">
    <property type="entry name" value="GNAT"/>
    <property type="match status" value="1"/>
</dbReference>
<dbReference type="PANTHER" id="PTHR47237:SF1">
    <property type="entry name" value="SLL0310 PROTEIN"/>
    <property type="match status" value="1"/>
</dbReference>
<keyword evidence="3" id="KW-1185">Reference proteome</keyword>
<dbReference type="EMBL" id="PDUG01000005">
    <property type="protein sequence ID" value="PIC28062.1"/>
    <property type="molecule type" value="Genomic_DNA"/>
</dbReference>
<name>A0A2G5TL92_9PELO</name>
<dbReference type="Pfam" id="PF00583">
    <property type="entry name" value="Acetyltransf_1"/>
    <property type="match status" value="1"/>
</dbReference>